<organism evidence="2 3">
    <name type="scientific">Azonexus hydrophilus</name>
    <dbReference type="NCBI Taxonomy" id="418702"/>
    <lineage>
        <taxon>Bacteria</taxon>
        <taxon>Pseudomonadati</taxon>
        <taxon>Pseudomonadota</taxon>
        <taxon>Betaproteobacteria</taxon>
        <taxon>Rhodocyclales</taxon>
        <taxon>Azonexaceae</taxon>
        <taxon>Azonexus</taxon>
    </lineage>
</organism>
<evidence type="ECO:0000313" key="2">
    <source>
        <dbReference type="EMBL" id="OMG56116.1"/>
    </source>
</evidence>
<dbReference type="Proteomes" id="UP000187526">
    <property type="component" value="Unassembled WGS sequence"/>
</dbReference>
<accession>A0A1R1IBG9</accession>
<dbReference type="RefSeq" id="WP_076090954.1">
    <property type="nucleotide sequence ID" value="NZ_MTHD01000001.1"/>
</dbReference>
<dbReference type="STRING" id="418702.BJN45_00290"/>
<proteinExistence type="predicted"/>
<keyword evidence="3" id="KW-1185">Reference proteome</keyword>
<comment type="caution">
    <text evidence="2">The sequence shown here is derived from an EMBL/GenBank/DDBJ whole genome shotgun (WGS) entry which is preliminary data.</text>
</comment>
<protein>
    <recommendedName>
        <fullName evidence="4">Lipoprotein</fullName>
    </recommendedName>
</protein>
<dbReference type="OrthoDB" id="8562564at2"/>
<reference evidence="2 3" key="1">
    <citation type="submission" date="2016-10" db="EMBL/GenBank/DDBJ databases">
        <title>Alkaliphiles isolated from bioreactors.</title>
        <authorList>
            <person name="Salah Z."/>
            <person name="Rout S.P."/>
            <person name="Humphreys P.N."/>
        </authorList>
    </citation>
    <scope>NUCLEOTIDE SEQUENCE [LARGE SCALE GENOMIC DNA]</scope>
    <source>
        <strain evidence="2 3">ZS02</strain>
    </source>
</reference>
<evidence type="ECO:0000256" key="1">
    <source>
        <dbReference type="SAM" id="SignalP"/>
    </source>
</evidence>
<dbReference type="EMBL" id="MTHD01000001">
    <property type="protein sequence ID" value="OMG56116.1"/>
    <property type="molecule type" value="Genomic_DNA"/>
</dbReference>
<name>A0A1R1IBG9_9RHOO</name>
<sequence length="213" mass="22783">MKRAASFLAVLLLAACANNPPPPDWLLTADTAINSHARLWLEGRDKLATVQLAVAREAVSRTGDASQQARVELHACAVRLAGLQGGQCPAFLPLARDAGQAENVYAAYLAGQLVAVDSQFLPEMQRQAWQNPQNLKSIKDPLTLLVAAAALLEAGRLPPENIALAIETAAGQGWRRALLAWLSLEKERLQKAGDQSGSEAIGRRIERVLGGGR</sequence>
<feature type="chain" id="PRO_5010247129" description="Lipoprotein" evidence="1">
    <location>
        <begin position="18"/>
        <end position="213"/>
    </location>
</feature>
<feature type="signal peptide" evidence="1">
    <location>
        <begin position="1"/>
        <end position="17"/>
    </location>
</feature>
<gene>
    <name evidence="2" type="ORF">BJN45_00290</name>
</gene>
<evidence type="ECO:0008006" key="4">
    <source>
        <dbReference type="Google" id="ProtNLM"/>
    </source>
</evidence>
<keyword evidence="1" id="KW-0732">Signal</keyword>
<dbReference type="AlphaFoldDB" id="A0A1R1IBG9"/>
<evidence type="ECO:0000313" key="3">
    <source>
        <dbReference type="Proteomes" id="UP000187526"/>
    </source>
</evidence>
<dbReference type="PROSITE" id="PS51257">
    <property type="entry name" value="PROKAR_LIPOPROTEIN"/>
    <property type="match status" value="1"/>
</dbReference>